<dbReference type="SMART" id="SM00355">
    <property type="entry name" value="ZnF_C2H2"/>
    <property type="match status" value="9"/>
</dbReference>
<dbReference type="FunFam" id="3.30.160.60:FF:001102">
    <property type="entry name" value="Transcription factor IIIA"/>
    <property type="match status" value="1"/>
</dbReference>
<protein>
    <recommendedName>
        <fullName evidence="11">C2H2-type domain-containing protein</fullName>
    </recommendedName>
</protein>
<feature type="domain" description="C2H2-type" evidence="11">
    <location>
        <begin position="174"/>
        <end position="205"/>
    </location>
</feature>
<dbReference type="OrthoDB" id="4748970at2759"/>
<keyword evidence="2" id="KW-0479">Metal-binding</keyword>
<dbReference type="Gene3D" id="3.30.160.60">
    <property type="entry name" value="Classic Zinc Finger"/>
    <property type="match status" value="4"/>
</dbReference>
<evidence type="ECO:0000313" key="13">
    <source>
        <dbReference type="Proteomes" id="UP000799778"/>
    </source>
</evidence>
<dbReference type="GO" id="GO:0005634">
    <property type="term" value="C:nucleus"/>
    <property type="evidence" value="ECO:0007669"/>
    <property type="project" value="UniProtKB-SubCell"/>
</dbReference>
<dbReference type="InterPro" id="IPR036236">
    <property type="entry name" value="Znf_C2H2_sf"/>
</dbReference>
<feature type="region of interest" description="Disordered" evidence="10">
    <location>
        <begin position="43"/>
        <end position="64"/>
    </location>
</feature>
<evidence type="ECO:0000256" key="1">
    <source>
        <dbReference type="ARBA" id="ARBA00004123"/>
    </source>
</evidence>
<dbReference type="EMBL" id="ML978066">
    <property type="protein sequence ID" value="KAF2021856.1"/>
    <property type="molecule type" value="Genomic_DNA"/>
</dbReference>
<sequence length="571" mass="65371">MTSPLVNIQEASLKRKIIEQGGDTRKKFRRGIDQDEFILQDDNALDHDSALGSTSPSEADDPLRDFTECGQRRADSEARRRWHYACTVEGCSQRFNRPCRLEAHMRSHNNERPFACDMDGCNKTFPRKDHLNRHMKSAHTEVERNYICDWEGCGKTFTSSSRLQRHKDVHETKFYCTEYPPCKEIFRKAKTLEAHIKTKHLQTAPFVCDFVDEQSGQRCSNGYQTEQALRRHQHKKHGAEGQESMFFCMMCPAPGSEFETVETETGTVQIATEPLPFPKYEDLVTHNREFHPPICTDCGFMCADQQTLKHHFQTAHKALEDQAQYPCPREGCTRVFNRNSNLNAHIRTVHEQQKRFFCDPSFFTESKHEDLKNWDGANACGVPYSAKSSLEQHIRTHHLGLENRKTLRKNAKTKHQPRVQKKPEPSALRLLTGFGYDGGRDVPCLVPGCSFRFFMDRDLKRHLRSAEHNLSDAEVEEMIRERDALTGGEFWIGGLDQEPLFESTDPSVPQTPNPFQDIDAFTHAAFDDQYDAIDPALDTIGGLKDLVFDEDAALDEDMGLSVPAFDVHEGI</sequence>
<evidence type="ECO:0000256" key="8">
    <source>
        <dbReference type="ARBA" id="ARBA00023242"/>
    </source>
</evidence>
<organism evidence="12 13">
    <name type="scientific">Aaosphaeria arxii CBS 175.79</name>
    <dbReference type="NCBI Taxonomy" id="1450172"/>
    <lineage>
        <taxon>Eukaryota</taxon>
        <taxon>Fungi</taxon>
        <taxon>Dikarya</taxon>
        <taxon>Ascomycota</taxon>
        <taxon>Pezizomycotina</taxon>
        <taxon>Dothideomycetes</taxon>
        <taxon>Pleosporomycetidae</taxon>
        <taxon>Pleosporales</taxon>
        <taxon>Pleosporales incertae sedis</taxon>
        <taxon>Aaosphaeria</taxon>
    </lineage>
</organism>
<evidence type="ECO:0000313" key="12">
    <source>
        <dbReference type="EMBL" id="KAF2021856.1"/>
    </source>
</evidence>
<dbReference type="PANTHER" id="PTHR46179">
    <property type="entry name" value="ZINC FINGER PROTEIN"/>
    <property type="match status" value="1"/>
</dbReference>
<feature type="domain" description="C2H2-type" evidence="11">
    <location>
        <begin position="114"/>
        <end position="144"/>
    </location>
</feature>
<keyword evidence="6" id="KW-0805">Transcription regulation</keyword>
<evidence type="ECO:0000259" key="11">
    <source>
        <dbReference type="PROSITE" id="PS50157"/>
    </source>
</evidence>
<keyword evidence="4 9" id="KW-0863">Zinc-finger</keyword>
<dbReference type="PANTHER" id="PTHR46179:SF13">
    <property type="entry name" value="C2H2-TYPE DOMAIN-CONTAINING PROTEIN"/>
    <property type="match status" value="1"/>
</dbReference>
<feature type="domain" description="C2H2-type" evidence="11">
    <location>
        <begin position="325"/>
        <end position="355"/>
    </location>
</feature>
<evidence type="ECO:0000256" key="4">
    <source>
        <dbReference type="ARBA" id="ARBA00022771"/>
    </source>
</evidence>
<dbReference type="AlphaFoldDB" id="A0A6A5Y9B8"/>
<dbReference type="SUPFAM" id="SSF57667">
    <property type="entry name" value="beta-beta-alpha zinc fingers"/>
    <property type="match status" value="3"/>
</dbReference>
<keyword evidence="8" id="KW-0539">Nucleus</keyword>
<dbReference type="Pfam" id="PF00096">
    <property type="entry name" value="zf-C2H2"/>
    <property type="match status" value="4"/>
</dbReference>
<dbReference type="GO" id="GO:0008270">
    <property type="term" value="F:zinc ion binding"/>
    <property type="evidence" value="ECO:0007669"/>
    <property type="project" value="UniProtKB-KW"/>
</dbReference>
<proteinExistence type="predicted"/>
<comment type="subcellular location">
    <subcellularLocation>
        <location evidence="1">Nucleus</location>
    </subcellularLocation>
</comment>
<evidence type="ECO:0000256" key="6">
    <source>
        <dbReference type="ARBA" id="ARBA00023015"/>
    </source>
</evidence>
<name>A0A6A5Y9B8_9PLEO</name>
<evidence type="ECO:0000256" key="5">
    <source>
        <dbReference type="ARBA" id="ARBA00022833"/>
    </source>
</evidence>
<dbReference type="GO" id="GO:0006357">
    <property type="term" value="P:regulation of transcription by RNA polymerase II"/>
    <property type="evidence" value="ECO:0007669"/>
    <property type="project" value="TreeGrafter"/>
</dbReference>
<feature type="domain" description="C2H2-type" evidence="11">
    <location>
        <begin position="146"/>
        <end position="170"/>
    </location>
</feature>
<dbReference type="PROSITE" id="PS00028">
    <property type="entry name" value="ZINC_FINGER_C2H2_1"/>
    <property type="match status" value="5"/>
</dbReference>
<dbReference type="InterPro" id="IPR013087">
    <property type="entry name" value="Znf_C2H2_type"/>
</dbReference>
<dbReference type="Proteomes" id="UP000799778">
    <property type="component" value="Unassembled WGS sequence"/>
</dbReference>
<evidence type="ECO:0000256" key="9">
    <source>
        <dbReference type="PROSITE-ProRule" id="PRU00042"/>
    </source>
</evidence>
<dbReference type="InterPro" id="IPR051061">
    <property type="entry name" value="Zinc_finger_trans_reg"/>
</dbReference>
<dbReference type="GeneID" id="54288182"/>
<dbReference type="PROSITE" id="PS50157">
    <property type="entry name" value="ZINC_FINGER_C2H2_2"/>
    <property type="match status" value="5"/>
</dbReference>
<dbReference type="RefSeq" id="XP_033390195.1">
    <property type="nucleotide sequence ID" value="XM_033530785.1"/>
</dbReference>
<keyword evidence="7" id="KW-0804">Transcription</keyword>
<feature type="domain" description="C2H2-type" evidence="11">
    <location>
        <begin position="84"/>
        <end position="113"/>
    </location>
</feature>
<evidence type="ECO:0000256" key="3">
    <source>
        <dbReference type="ARBA" id="ARBA00022737"/>
    </source>
</evidence>
<keyword evidence="13" id="KW-1185">Reference proteome</keyword>
<evidence type="ECO:0000256" key="7">
    <source>
        <dbReference type="ARBA" id="ARBA00023163"/>
    </source>
</evidence>
<gene>
    <name evidence="12" type="ORF">BU24DRAFT_446777</name>
</gene>
<evidence type="ECO:0000256" key="10">
    <source>
        <dbReference type="SAM" id="MobiDB-lite"/>
    </source>
</evidence>
<evidence type="ECO:0000256" key="2">
    <source>
        <dbReference type="ARBA" id="ARBA00022723"/>
    </source>
</evidence>
<accession>A0A6A5Y9B8</accession>
<reference evidence="12" key="1">
    <citation type="journal article" date="2020" name="Stud. Mycol.">
        <title>101 Dothideomycetes genomes: a test case for predicting lifestyles and emergence of pathogens.</title>
        <authorList>
            <person name="Haridas S."/>
            <person name="Albert R."/>
            <person name="Binder M."/>
            <person name="Bloem J."/>
            <person name="Labutti K."/>
            <person name="Salamov A."/>
            <person name="Andreopoulos B."/>
            <person name="Baker S."/>
            <person name="Barry K."/>
            <person name="Bills G."/>
            <person name="Bluhm B."/>
            <person name="Cannon C."/>
            <person name="Castanera R."/>
            <person name="Culley D."/>
            <person name="Daum C."/>
            <person name="Ezra D."/>
            <person name="Gonzalez J."/>
            <person name="Henrissat B."/>
            <person name="Kuo A."/>
            <person name="Liang C."/>
            <person name="Lipzen A."/>
            <person name="Lutzoni F."/>
            <person name="Magnuson J."/>
            <person name="Mondo S."/>
            <person name="Nolan M."/>
            <person name="Ohm R."/>
            <person name="Pangilinan J."/>
            <person name="Park H.-J."/>
            <person name="Ramirez L."/>
            <person name="Alfaro M."/>
            <person name="Sun H."/>
            <person name="Tritt A."/>
            <person name="Yoshinaga Y."/>
            <person name="Zwiers L.-H."/>
            <person name="Turgeon B."/>
            <person name="Goodwin S."/>
            <person name="Spatafora J."/>
            <person name="Crous P."/>
            <person name="Grigoriev I."/>
        </authorList>
    </citation>
    <scope>NUCLEOTIDE SEQUENCE</scope>
    <source>
        <strain evidence="12">CBS 175.79</strain>
    </source>
</reference>
<keyword evidence="5" id="KW-0862">Zinc</keyword>
<keyword evidence="3" id="KW-0677">Repeat</keyword>